<keyword evidence="8" id="KW-1185">Reference proteome</keyword>
<dbReference type="SUPFAM" id="SSF53850">
    <property type="entry name" value="Periplasmic binding protein-like II"/>
    <property type="match status" value="1"/>
</dbReference>
<evidence type="ECO:0000313" key="7">
    <source>
        <dbReference type="EMBL" id="OCT10532.1"/>
    </source>
</evidence>
<dbReference type="Pfam" id="PF01547">
    <property type="entry name" value="SBP_bac_1"/>
    <property type="match status" value="1"/>
</dbReference>
<evidence type="ECO:0000256" key="2">
    <source>
        <dbReference type="ARBA" id="ARBA00022729"/>
    </source>
</evidence>
<proteinExistence type="predicted"/>
<evidence type="ECO:0000256" key="1">
    <source>
        <dbReference type="ARBA" id="ARBA00022475"/>
    </source>
</evidence>
<dbReference type="InterPro" id="IPR006059">
    <property type="entry name" value="SBP"/>
</dbReference>
<dbReference type="PANTHER" id="PTHR43649:SF33">
    <property type="entry name" value="POLYGALACTURONAN_RHAMNOGALACTURONAN-BINDING PROTEIN YTCQ"/>
    <property type="match status" value="1"/>
</dbReference>
<dbReference type="InterPro" id="IPR050490">
    <property type="entry name" value="Bact_solute-bd_prot1"/>
</dbReference>
<reference evidence="8" key="1">
    <citation type="submission" date="2016-05" db="EMBL/GenBank/DDBJ databases">
        <title>Paenibacillus oryzae. sp. nov., isolated from the rice root.</title>
        <authorList>
            <person name="Zhang J."/>
            <person name="Zhang X."/>
        </authorList>
    </citation>
    <scope>NUCLEOTIDE SEQUENCE [LARGE SCALE GENOMIC DNA]</scope>
    <source>
        <strain evidence="8">KCTC13222</strain>
    </source>
</reference>
<feature type="signal peptide" evidence="6">
    <location>
        <begin position="1"/>
        <end position="19"/>
    </location>
</feature>
<protein>
    <submittedName>
        <fullName evidence="7">ABC transporter substrate-binding protein</fullName>
    </submittedName>
</protein>
<evidence type="ECO:0000256" key="4">
    <source>
        <dbReference type="ARBA" id="ARBA00023139"/>
    </source>
</evidence>
<keyword evidence="3" id="KW-0472">Membrane</keyword>
<keyword evidence="2 6" id="KW-0732">Signal</keyword>
<dbReference type="RefSeq" id="WP_065859485.1">
    <property type="nucleotide sequence ID" value="NZ_LYPC01000032.1"/>
</dbReference>
<sequence length="440" mass="47587">MKKWLTSSLTLVLAMSVTAACGKTTDNGSTASPSAAANTPAASAAATAAAANANIKGKITVITHRTDLVDTKFKEWKDAFKKKYPAVTDVEVEAIKDYGPTMKVRLSTGELGDVNMIPDGVPNGKLGDYYAPLNDLGLNDKVYFSDIKASDGQTYGLPSGVNTNGVAYNKQAFAKAGITSVPKTLDELYAAADKLKAAGITPLATNFKDKWPLSEWDVIAFEISGDPEFRGSMTKNDAPFAEGTPYNKSLTILKTFVEKGYTEKDLMSSDWESSKKDVASGKTAMYFLGNWVIPQIIENGAKSEDIGFFPLPYDNSGKYNANMGPDYMYGVAKNSKNIETAKAFVKFMVEESDYADFAGMIPPIKTKESNMTQLKEFLAMKPTTLQGKPDPDAYGTIANKAQIDFFGGAYIQKLILNKDFKAGLADLNKKWADSKKAVGQ</sequence>
<gene>
    <name evidence="7" type="ORF">A8709_12095</name>
</gene>
<organism evidence="7 8">
    <name type="scientific">Paenibacillus pectinilyticus</name>
    <dbReference type="NCBI Taxonomy" id="512399"/>
    <lineage>
        <taxon>Bacteria</taxon>
        <taxon>Bacillati</taxon>
        <taxon>Bacillota</taxon>
        <taxon>Bacilli</taxon>
        <taxon>Bacillales</taxon>
        <taxon>Paenibacillaceae</taxon>
        <taxon>Paenibacillus</taxon>
    </lineage>
</organism>
<keyword evidence="5" id="KW-0449">Lipoprotein</keyword>
<accession>A0A1C0ZR50</accession>
<keyword evidence="4" id="KW-0564">Palmitate</keyword>
<dbReference type="Gene3D" id="3.40.190.10">
    <property type="entry name" value="Periplasmic binding protein-like II"/>
    <property type="match status" value="2"/>
</dbReference>
<evidence type="ECO:0000313" key="8">
    <source>
        <dbReference type="Proteomes" id="UP000093309"/>
    </source>
</evidence>
<dbReference type="PROSITE" id="PS51257">
    <property type="entry name" value="PROKAR_LIPOPROTEIN"/>
    <property type="match status" value="1"/>
</dbReference>
<dbReference type="AlphaFoldDB" id="A0A1C0ZR50"/>
<feature type="chain" id="PRO_5038332133" evidence="6">
    <location>
        <begin position="20"/>
        <end position="440"/>
    </location>
</feature>
<dbReference type="STRING" id="512399.A8709_12095"/>
<name>A0A1C0ZR50_9BACL</name>
<dbReference type="PANTHER" id="PTHR43649">
    <property type="entry name" value="ARABINOSE-BINDING PROTEIN-RELATED"/>
    <property type="match status" value="1"/>
</dbReference>
<evidence type="ECO:0000256" key="5">
    <source>
        <dbReference type="ARBA" id="ARBA00023288"/>
    </source>
</evidence>
<dbReference type="EMBL" id="LYPC01000032">
    <property type="protein sequence ID" value="OCT10532.1"/>
    <property type="molecule type" value="Genomic_DNA"/>
</dbReference>
<evidence type="ECO:0000256" key="3">
    <source>
        <dbReference type="ARBA" id="ARBA00023136"/>
    </source>
</evidence>
<comment type="caution">
    <text evidence="7">The sequence shown here is derived from an EMBL/GenBank/DDBJ whole genome shotgun (WGS) entry which is preliminary data.</text>
</comment>
<keyword evidence="1" id="KW-1003">Cell membrane</keyword>
<dbReference type="Proteomes" id="UP000093309">
    <property type="component" value="Unassembled WGS sequence"/>
</dbReference>
<evidence type="ECO:0000256" key="6">
    <source>
        <dbReference type="SAM" id="SignalP"/>
    </source>
</evidence>